<reference evidence="3" key="1">
    <citation type="submission" date="2015-09" db="EMBL/GenBank/DDBJ databases">
        <authorList>
            <consortium name="Pathogen Informatics"/>
        </authorList>
    </citation>
    <scope>NUCLEOTIDE SEQUENCE [LARGE SCALE GENOMIC DNA]</scope>
    <source>
        <strain evidence="3">Lake Konstanz</strain>
    </source>
</reference>
<dbReference type="GO" id="GO:0005737">
    <property type="term" value="C:cytoplasm"/>
    <property type="evidence" value="ECO:0007669"/>
    <property type="project" value="TreeGrafter"/>
</dbReference>
<dbReference type="SUPFAM" id="SSF56281">
    <property type="entry name" value="Metallo-hydrolase/oxidoreductase"/>
    <property type="match status" value="1"/>
</dbReference>
<feature type="domain" description="Metallo-beta-lactamase" evidence="1">
    <location>
        <begin position="130"/>
        <end position="397"/>
    </location>
</feature>
<proteinExistence type="predicted"/>
<keyword evidence="3" id="KW-1185">Reference proteome</keyword>
<organism evidence="2 3">
    <name type="scientific">Bodo saltans</name>
    <name type="common">Flagellated protozoan</name>
    <dbReference type="NCBI Taxonomy" id="75058"/>
    <lineage>
        <taxon>Eukaryota</taxon>
        <taxon>Discoba</taxon>
        <taxon>Euglenozoa</taxon>
        <taxon>Kinetoplastea</taxon>
        <taxon>Metakinetoplastina</taxon>
        <taxon>Eubodonida</taxon>
        <taxon>Bodonidae</taxon>
        <taxon>Bodo</taxon>
    </lineage>
</organism>
<dbReference type="PANTHER" id="PTHR15032">
    <property type="entry name" value="N-ACYL-PHOSPHATIDYLETHANOLAMINE-HYDROLYZING PHOSPHOLIPASE D"/>
    <property type="match status" value="1"/>
</dbReference>
<evidence type="ECO:0000313" key="2">
    <source>
        <dbReference type="EMBL" id="CUF46387.1"/>
    </source>
</evidence>
<evidence type="ECO:0000259" key="1">
    <source>
        <dbReference type="Pfam" id="PF12706"/>
    </source>
</evidence>
<name>A0A0S4IRF8_BODSA</name>
<sequence>MSTETQPERVRAIRKSDGTFRNPWPAFVERGLLHVMKWKWSSSAPKFPKPHEVHELFAPKGLLTADDHVFLRRHHGICPRKSSSAHRTPQESSWASEWFHNAALCEDRKGQISVTWIGHSTFLVQCGGINMLTDPVFSTHAAPMKLPGTPKRMVNVPVTVEDLPRIDVVTISHNHYDHLDTQSVQELVREHNPIFVVPLNMKRWFQGTIQLLDESRVVELDWWEEATLQLCPTTGRLIVVEAPSEMSTELVHNLPRQPTPEAPSLVRVSAVPAQHWSMRTGFDRYHELWCGFVARFSLLTSQNDATSIVTRSVFHAGDTGYTAAYKDVGKVYQSTGSCTQPLADVNPSATPFGVDIGLIPIGAYEPRWMMSPQHVDPIEALQIHDDIGAKFSIGMHWGTFILTDEPVDEPPKLLAKALDDANKTVSSGRGRERRPGEFVAWRHGELRNFTSEMLDTLNRETK</sequence>
<dbReference type="VEuPathDB" id="TriTrypDB:BSAL_62725"/>
<gene>
    <name evidence="2" type="ORF">BSAL_62725</name>
</gene>
<evidence type="ECO:0000313" key="3">
    <source>
        <dbReference type="Proteomes" id="UP000051952"/>
    </source>
</evidence>
<dbReference type="PANTHER" id="PTHR15032:SF4">
    <property type="entry name" value="N-ACYL-PHOSPHATIDYLETHANOLAMINE-HYDROLYZING PHOSPHOLIPASE D"/>
    <property type="match status" value="1"/>
</dbReference>
<dbReference type="Gene3D" id="3.60.15.10">
    <property type="entry name" value="Ribonuclease Z/Hydroxyacylglutathione hydrolase-like"/>
    <property type="match status" value="1"/>
</dbReference>
<accession>A0A0S4IRF8</accession>
<protein>
    <submittedName>
        <fullName evidence="2">Beta lactamase-like protein, putative</fullName>
    </submittedName>
</protein>
<dbReference type="AlphaFoldDB" id="A0A0S4IRF8"/>
<dbReference type="InterPro" id="IPR001279">
    <property type="entry name" value="Metallo-B-lactamas"/>
</dbReference>
<dbReference type="OrthoDB" id="332863at2759"/>
<dbReference type="Pfam" id="PF12706">
    <property type="entry name" value="Lactamase_B_2"/>
    <property type="match status" value="1"/>
</dbReference>
<dbReference type="Proteomes" id="UP000051952">
    <property type="component" value="Unassembled WGS sequence"/>
</dbReference>
<dbReference type="InterPro" id="IPR036866">
    <property type="entry name" value="RibonucZ/Hydroxyglut_hydro"/>
</dbReference>
<dbReference type="EMBL" id="CYKH01000331">
    <property type="protein sequence ID" value="CUF46387.1"/>
    <property type="molecule type" value="Genomic_DNA"/>
</dbReference>